<reference evidence="2 3" key="1">
    <citation type="journal article" date="2022" name="Int. J. Syst. Evol. Microbiol.">
        <title>Prevotella herbatica sp. nov., a plant polysaccharide-decomposing anaerobic bacterium isolated from a methanogenic reactor.</title>
        <authorList>
            <person name="Uek A."/>
            <person name="Tonouchi A."/>
            <person name="Kaku N."/>
            <person name="Ueki K."/>
        </authorList>
    </citation>
    <scope>NUCLEOTIDE SEQUENCE [LARGE SCALE GENOMIC DNA]</scope>
    <source>
        <strain evidence="2 3">WR041</strain>
    </source>
</reference>
<feature type="signal peptide" evidence="1">
    <location>
        <begin position="1"/>
        <end position="22"/>
    </location>
</feature>
<dbReference type="EMBL" id="AP024484">
    <property type="protein sequence ID" value="BCS86526.1"/>
    <property type="molecule type" value="Genomic_DNA"/>
</dbReference>
<dbReference type="Pfam" id="PF14391">
    <property type="entry name" value="DUF4421"/>
    <property type="match status" value="1"/>
</dbReference>
<sequence length="380" mass="43696">MALRKYIFIFAFFILQVQQVYAANSGDNFSDSIVSDSTQLPAKKCGKHLKNSFLDRLYDIAKDFSRIDTNYIEPQHYNYAFMLQNTNTYEIYRLQTGKNMTVTFKPDLNVKFGPYFGWRWIFLGYTLDVSHIGGSNNKHEFDVSLYSNQIGLDVFYRTSGNDYHISNLTLDKKNDTRNIEGASFSGLKSSIRGFNLYYITNHHKFSYPAAYSQSTCQRISAGSLLFGIGYTSQKLSVDWEALAETMNKYLGKEITESVFDSSLVKGEVNYDDLSLQFGYGYNWVFARNFLFNASLSLALAYKHSSGDSDHKSFTFRDFNFDNFNIDGVARFGIVWNNTKWYIGSSAILHAYNYHKSNFYTNSVFGSLNFYIGFNFGHKKS</sequence>
<name>A0ABM7P170_9BACT</name>
<accession>A0ABM7P170</accession>
<keyword evidence="3" id="KW-1185">Reference proteome</keyword>
<keyword evidence="1" id="KW-0732">Signal</keyword>
<evidence type="ECO:0000256" key="1">
    <source>
        <dbReference type="SAM" id="SignalP"/>
    </source>
</evidence>
<dbReference type="Proteomes" id="UP001319045">
    <property type="component" value="Chromosome"/>
</dbReference>
<dbReference type="InterPro" id="IPR025535">
    <property type="entry name" value="DUF4421"/>
</dbReference>
<dbReference type="RefSeq" id="WP_207154114.1">
    <property type="nucleotide sequence ID" value="NZ_AP024484.1"/>
</dbReference>
<organism evidence="2 3">
    <name type="scientific">Prevotella herbatica</name>
    <dbReference type="NCBI Taxonomy" id="2801997"/>
    <lineage>
        <taxon>Bacteria</taxon>
        <taxon>Pseudomonadati</taxon>
        <taxon>Bacteroidota</taxon>
        <taxon>Bacteroidia</taxon>
        <taxon>Bacteroidales</taxon>
        <taxon>Prevotellaceae</taxon>
        <taxon>Prevotella</taxon>
    </lineage>
</organism>
<evidence type="ECO:0000313" key="2">
    <source>
        <dbReference type="EMBL" id="BCS86526.1"/>
    </source>
</evidence>
<gene>
    <name evidence="2" type="ORF">prwr041_24190</name>
</gene>
<proteinExistence type="predicted"/>
<protein>
    <submittedName>
        <fullName evidence="2">DUF4421 domain-containing protein</fullName>
    </submittedName>
</protein>
<feature type="chain" id="PRO_5045751356" evidence="1">
    <location>
        <begin position="23"/>
        <end position="380"/>
    </location>
</feature>
<evidence type="ECO:0000313" key="3">
    <source>
        <dbReference type="Proteomes" id="UP001319045"/>
    </source>
</evidence>